<dbReference type="PANTHER" id="PTHR13900:SF0">
    <property type="entry name" value="TRANSCRIPTION INITIATION FACTOR TFIID SUBUNIT 1"/>
    <property type="match status" value="1"/>
</dbReference>
<proteinExistence type="predicted"/>
<feature type="compositionally biased region" description="Basic and acidic residues" evidence="3">
    <location>
        <begin position="76"/>
        <end position="89"/>
    </location>
</feature>
<feature type="compositionally biased region" description="Low complexity" evidence="3">
    <location>
        <begin position="178"/>
        <end position="194"/>
    </location>
</feature>
<evidence type="ECO:0000256" key="3">
    <source>
        <dbReference type="SAM" id="MobiDB-lite"/>
    </source>
</evidence>
<feature type="compositionally biased region" description="Low complexity" evidence="3">
    <location>
        <begin position="1095"/>
        <end position="1110"/>
    </location>
</feature>
<dbReference type="PANTHER" id="PTHR13900">
    <property type="entry name" value="TRANSCRIPTION INITIATION FACTOR TFIID"/>
    <property type="match status" value="1"/>
</dbReference>
<feature type="compositionally biased region" description="Polar residues" evidence="3">
    <location>
        <begin position="986"/>
        <end position="996"/>
    </location>
</feature>
<accession>A0ABR1VRQ1</accession>
<name>A0ABR1VRQ1_9PEZI</name>
<feature type="compositionally biased region" description="Basic and acidic residues" evidence="3">
    <location>
        <begin position="964"/>
        <end position="985"/>
    </location>
</feature>
<evidence type="ECO:0000313" key="6">
    <source>
        <dbReference type="Proteomes" id="UP001446871"/>
    </source>
</evidence>
<feature type="compositionally biased region" description="Pro residues" evidence="3">
    <location>
        <begin position="150"/>
        <end position="160"/>
    </location>
</feature>
<feature type="compositionally biased region" description="Polar residues" evidence="3">
    <location>
        <begin position="113"/>
        <end position="125"/>
    </location>
</feature>
<evidence type="ECO:0000313" key="5">
    <source>
        <dbReference type="EMBL" id="KAK8072513.1"/>
    </source>
</evidence>
<reference evidence="5 6" key="1">
    <citation type="submission" date="2023-01" db="EMBL/GenBank/DDBJ databases">
        <title>Analysis of 21 Apiospora genomes using comparative genomics revels a genus with tremendous synthesis potential of carbohydrate active enzymes and secondary metabolites.</title>
        <authorList>
            <person name="Sorensen T."/>
        </authorList>
    </citation>
    <scope>NUCLEOTIDE SEQUENCE [LARGE SCALE GENOMIC DNA]</scope>
    <source>
        <strain evidence="5 6">CBS 83171</strain>
    </source>
</reference>
<feature type="compositionally biased region" description="Basic and acidic residues" evidence="3">
    <location>
        <begin position="126"/>
        <end position="136"/>
    </location>
</feature>
<dbReference type="InterPro" id="IPR022591">
    <property type="entry name" value="TAF1_HAT_dom"/>
</dbReference>
<feature type="domain" description="Transcription initiation factor TFIID subunit 1 histone acetyltransferase" evidence="4">
    <location>
        <begin position="489"/>
        <end position="947"/>
    </location>
</feature>
<gene>
    <name evidence="5" type="ORF">PG996_005861</name>
</gene>
<feature type="region of interest" description="Disordered" evidence="3">
    <location>
        <begin position="947"/>
        <end position="996"/>
    </location>
</feature>
<feature type="compositionally biased region" description="Basic and acidic residues" evidence="3">
    <location>
        <begin position="1073"/>
        <end position="1086"/>
    </location>
</feature>
<dbReference type="EMBL" id="JAQQWM010000003">
    <property type="protein sequence ID" value="KAK8072513.1"/>
    <property type="molecule type" value="Genomic_DNA"/>
</dbReference>
<feature type="compositionally biased region" description="Low complexity" evidence="3">
    <location>
        <begin position="1157"/>
        <end position="1170"/>
    </location>
</feature>
<feature type="region of interest" description="Disordered" evidence="3">
    <location>
        <begin position="1073"/>
        <end position="1122"/>
    </location>
</feature>
<keyword evidence="6" id="KW-1185">Reference proteome</keyword>
<keyword evidence="2" id="KW-0539">Nucleus</keyword>
<feature type="region of interest" description="Disordered" evidence="3">
    <location>
        <begin position="18"/>
        <end position="48"/>
    </location>
</feature>
<organism evidence="5 6">
    <name type="scientific">Apiospora saccharicola</name>
    <dbReference type="NCBI Taxonomy" id="335842"/>
    <lineage>
        <taxon>Eukaryota</taxon>
        <taxon>Fungi</taxon>
        <taxon>Dikarya</taxon>
        <taxon>Ascomycota</taxon>
        <taxon>Pezizomycotina</taxon>
        <taxon>Sordariomycetes</taxon>
        <taxon>Xylariomycetidae</taxon>
        <taxon>Amphisphaeriales</taxon>
        <taxon>Apiosporaceae</taxon>
        <taxon>Apiospora</taxon>
    </lineage>
</organism>
<feature type="compositionally biased region" description="Polar residues" evidence="3">
    <location>
        <begin position="1141"/>
        <end position="1151"/>
    </location>
</feature>
<evidence type="ECO:0000256" key="1">
    <source>
        <dbReference type="ARBA" id="ARBA00004123"/>
    </source>
</evidence>
<feature type="compositionally biased region" description="Basic and acidic residues" evidence="3">
    <location>
        <begin position="167"/>
        <end position="177"/>
    </location>
</feature>
<feature type="region of interest" description="Disordered" evidence="3">
    <location>
        <begin position="1134"/>
        <end position="1180"/>
    </location>
</feature>
<evidence type="ECO:0000256" key="2">
    <source>
        <dbReference type="ARBA" id="ARBA00023242"/>
    </source>
</evidence>
<protein>
    <recommendedName>
        <fullName evidence="4">Transcription initiation factor TFIID subunit 1 histone acetyltransferase domain-containing protein</fullName>
    </recommendedName>
</protein>
<dbReference type="Pfam" id="PF12157">
    <property type="entry name" value="DUF3591"/>
    <property type="match status" value="1"/>
</dbReference>
<sequence>MLAADAFAGAEDIEMADDFSELNGQPVKGVKAEGRDSPEFDTIDWSNQAVEDDKAIETMLAGVSGGQGAKLNLEGFGDKQLDQTDKADDAIDYEDISDDDIASEDGARKDLDTSMSQVPNMTEDSGTSHDHDHDGFDDLFGDGDDNLIPSSPPTTEPPTQPTQEDERDIKGETDVEANRSSVPAAPSAAPVDANVTDDDWNNMSFEERMRLNFPQQGESSVSAWVNEQSNRQDHSAIPVPPQNVDELLEQKFPSFAPHKILYFRELFQEWPAEFSYKEPVKSPPALVPTKLELELEGDSAKLFRLSDSTIAATQKRPQQQYGEESEWSRFMGSIAMDMEEPESDSEDEDEPVGGFTLAEFATVCDDWDNVHDPTAVRDKANGLVTPPHNEDEEMDDWDREFLQPDRQQPKKKRKIEIGLPEISSFDTSGIENFAEATKRFGQRVRLDLNDPFLLIEDLQSDRPKKRPRIEEKTTRMANGQLGRDVKARFNISNDEAYNALKANNKSKVRATLGNLAVEHSLPALKLTFPFYRTKLEGNFWEHHRKKFDLEKLVRSAITFKKHSKTKRKELKNRSVQDIFRTSKDLSLNDNSSAVLFEYSEQAPVMLSNFGMGSRVINYHRRKDDKEEDSKTTKADIGEPHILMPEDKSPFSIFGKVEPGETVPTLHNEMYRAPIFKHEPRPTDFLLGFSTNVHDGPRFYLKAIDHIYVVGQTFPSVEVPGPHARKVTSTAKNRLKMISYRMMRKRPTQDVDIHEITPHVFDKFDPQNRQKMKEFLAYDRDSKTWKLKEGESLMDEKDIRAMIKPEDVCLIEAMQIGQMQLQAAGYDVNRKNATTADDEEEGGAEEPLAIKMAPWKLTSNFLEASAQKAMVALHGEGDPTGHGLGFSFIKTSMKGGYINAVQGPLATSADAIEKERKANGGHSYNVKKQHDMYTAAIGDIWERQKSTLSDPTTHEDADVLDTTNEDDRFNTRKSDYTPAAHVDDGRSQFSRTSTGSRLQNKRKLKINRKVRDEDGNEVMETVILDNPAVIRNYIKLRKETEETSRDVYSLKATGDADADRERMKLVEKELSRLLKNQDRRQVREKQGKGKKRKNAVADPDSASPDPSGSADKTAGGTTRKCANCGQVGHIKTNKSKCPLLNGTITNPDSANDSGGFGSFSAPAAGGSAASPDKLTHSLAKM</sequence>
<comment type="subcellular location">
    <subcellularLocation>
        <location evidence="1">Nucleus</location>
    </subcellularLocation>
</comment>
<comment type="caution">
    <text evidence="5">The sequence shown here is derived from an EMBL/GenBank/DDBJ whole genome shotgun (WGS) entry which is preliminary data.</text>
</comment>
<dbReference type="InterPro" id="IPR040240">
    <property type="entry name" value="TAF1"/>
</dbReference>
<evidence type="ECO:0000259" key="4">
    <source>
        <dbReference type="Pfam" id="PF12157"/>
    </source>
</evidence>
<feature type="region of interest" description="Disordered" evidence="3">
    <location>
        <begin position="65"/>
        <end position="199"/>
    </location>
</feature>
<feature type="compositionally biased region" description="Acidic residues" evidence="3">
    <location>
        <begin position="90"/>
        <end position="103"/>
    </location>
</feature>
<dbReference type="Proteomes" id="UP001446871">
    <property type="component" value="Unassembled WGS sequence"/>
</dbReference>